<evidence type="ECO:0000313" key="2">
    <source>
        <dbReference type="Proteomes" id="UP000060132"/>
    </source>
</evidence>
<dbReference type="Proteomes" id="UP000060132">
    <property type="component" value="Chromosome"/>
</dbReference>
<name>A0AAC8UBU1_HAEDC</name>
<protein>
    <submittedName>
        <fullName evidence="1">Uncharacterized protein</fullName>
    </submittedName>
</protein>
<evidence type="ECO:0000313" key="1">
    <source>
        <dbReference type="EMBL" id="AKO31980.1"/>
    </source>
</evidence>
<gene>
    <name evidence="1" type="ORF">RZ57_01915</name>
</gene>
<dbReference type="EMBL" id="CP011219">
    <property type="protein sequence ID" value="AKO31980.1"/>
    <property type="molecule type" value="Genomic_DNA"/>
</dbReference>
<sequence length="68" mass="7286">MVAKKQKAKPIYAVYRGDKFFFDGTAEEVAGALGIKVASVRKLATPSQQARSEKGTTIVKLGAENESV</sequence>
<accession>A0AAC8UBU1</accession>
<reference evidence="1 2" key="1">
    <citation type="journal article" date="2015" name="PLoS Negl. Trop. Dis.">
        <title>Haemophilus ducreyi Cutaneous Ulcer Strains Are Nearly Identical to Class I Genital Ulcer Strains.</title>
        <authorList>
            <person name="Gangaiah D."/>
            <person name="Webb K.M."/>
            <person name="Humphreys T.L."/>
            <person name="Fortney K.R."/>
            <person name="Toh E."/>
            <person name="Tai A."/>
            <person name="Katz S.S."/>
            <person name="Pillay A."/>
            <person name="Chen C.Y."/>
            <person name="Roberts S.A."/>
            <person name="Munson R.S.Jr."/>
            <person name="Spinola S.M."/>
        </authorList>
    </citation>
    <scope>NUCLEOTIDE SEQUENCE [LARGE SCALE GENOMIC DNA]</scope>
    <source>
        <strain evidence="2">CLU2</strain>
    </source>
</reference>
<proteinExistence type="predicted"/>
<dbReference type="AlphaFoldDB" id="A0AAC8UBU1"/>
<dbReference type="RefSeq" id="WP_010944491.1">
    <property type="nucleotide sequence ID" value="NZ_CP011218.1"/>
</dbReference>
<organism evidence="1 2">
    <name type="scientific">Haemophilus ducreyi</name>
    <dbReference type="NCBI Taxonomy" id="730"/>
    <lineage>
        <taxon>Bacteria</taxon>
        <taxon>Pseudomonadati</taxon>
        <taxon>Pseudomonadota</taxon>
        <taxon>Gammaproteobacteria</taxon>
        <taxon>Pasteurellales</taxon>
        <taxon>Pasteurellaceae</taxon>
        <taxon>Haemophilus</taxon>
    </lineage>
</organism>